<evidence type="ECO:0000256" key="2">
    <source>
        <dbReference type="ARBA" id="ARBA00022679"/>
    </source>
</evidence>
<proteinExistence type="predicted"/>
<comment type="caution">
    <text evidence="4">The sequence shown here is derived from an EMBL/GenBank/DDBJ whole genome shotgun (WGS) entry which is preliminary data.</text>
</comment>
<evidence type="ECO:0000313" key="4">
    <source>
        <dbReference type="EMBL" id="MDA0182502.1"/>
    </source>
</evidence>
<evidence type="ECO:0000313" key="5">
    <source>
        <dbReference type="Proteomes" id="UP001147653"/>
    </source>
</evidence>
<dbReference type="Gene3D" id="3.40.50.2000">
    <property type="entry name" value="Glycogen Phosphorylase B"/>
    <property type="match status" value="3"/>
</dbReference>
<evidence type="ECO:0000256" key="1">
    <source>
        <dbReference type="ARBA" id="ARBA00022676"/>
    </source>
</evidence>
<feature type="domain" description="Glycosyl transferase family 1" evidence="3">
    <location>
        <begin position="204"/>
        <end position="302"/>
    </location>
</feature>
<name>A0A9X3NJI4_9ACTN</name>
<dbReference type="RefSeq" id="WP_270026871.1">
    <property type="nucleotide sequence ID" value="NZ_JAPDDP010000037.1"/>
</dbReference>
<dbReference type="PANTHER" id="PTHR12526:SF510">
    <property type="entry name" value="D-INOSITOL 3-PHOSPHATE GLYCOSYLTRANSFERASE"/>
    <property type="match status" value="1"/>
</dbReference>
<organism evidence="4 5">
    <name type="scientific">Solirubrobacter phytolaccae</name>
    <dbReference type="NCBI Taxonomy" id="1404360"/>
    <lineage>
        <taxon>Bacteria</taxon>
        <taxon>Bacillati</taxon>
        <taxon>Actinomycetota</taxon>
        <taxon>Thermoleophilia</taxon>
        <taxon>Solirubrobacterales</taxon>
        <taxon>Solirubrobacteraceae</taxon>
        <taxon>Solirubrobacter</taxon>
    </lineage>
</organism>
<dbReference type="CDD" id="cd03801">
    <property type="entry name" value="GT4_PimA-like"/>
    <property type="match status" value="1"/>
</dbReference>
<reference evidence="4" key="1">
    <citation type="submission" date="2022-10" db="EMBL/GenBank/DDBJ databases">
        <title>The WGS of Solirubrobacter phytolaccae KCTC 29190.</title>
        <authorList>
            <person name="Jiang Z."/>
        </authorList>
    </citation>
    <scope>NUCLEOTIDE SEQUENCE</scope>
    <source>
        <strain evidence="4">KCTC 29190</strain>
    </source>
</reference>
<dbReference type="PANTHER" id="PTHR12526">
    <property type="entry name" value="GLYCOSYLTRANSFERASE"/>
    <property type="match status" value="1"/>
</dbReference>
<dbReference type="SUPFAM" id="SSF53756">
    <property type="entry name" value="UDP-Glycosyltransferase/glycogen phosphorylase"/>
    <property type="match status" value="1"/>
</dbReference>
<dbReference type="Proteomes" id="UP001147653">
    <property type="component" value="Unassembled WGS sequence"/>
</dbReference>
<keyword evidence="2" id="KW-0808">Transferase</keyword>
<dbReference type="EMBL" id="JAPDDP010000037">
    <property type="protein sequence ID" value="MDA0182502.1"/>
    <property type="molecule type" value="Genomic_DNA"/>
</dbReference>
<keyword evidence="1" id="KW-0328">Glycosyltransferase</keyword>
<dbReference type="InterPro" id="IPR001296">
    <property type="entry name" value="Glyco_trans_1"/>
</dbReference>
<dbReference type="Pfam" id="PF00534">
    <property type="entry name" value="Glycos_transf_1"/>
    <property type="match status" value="1"/>
</dbReference>
<evidence type="ECO:0000259" key="3">
    <source>
        <dbReference type="Pfam" id="PF00534"/>
    </source>
</evidence>
<dbReference type="AlphaFoldDB" id="A0A9X3NJI4"/>
<gene>
    <name evidence="4" type="ORF">OJ997_19490</name>
</gene>
<keyword evidence="5" id="KW-1185">Reference proteome</keyword>
<dbReference type="GO" id="GO:0016757">
    <property type="term" value="F:glycosyltransferase activity"/>
    <property type="evidence" value="ECO:0007669"/>
    <property type="project" value="UniProtKB-KW"/>
</dbReference>
<protein>
    <submittedName>
        <fullName evidence="4">Glycosyltransferase family 4 protein</fullName>
    </submittedName>
</protein>
<sequence length="323" mass="34835">MKPVLFVTNHAPPFRIGAFKALHERENVHFALIGGDVRHGGGGTGDEELPFPVIHPPQRTVARIAASGRYRAVIAGLSGKVALPAAYAGARAGRIPFVLWATIWAHPRTPAHALSYLPLRHIYRHADAIATYGPHVSAYVRTKHPKGPVFEAPQAVDATFWGAKATPDRRGEFQILFAGRPTREKGFDVLKDAFDLGTVVVANDRTPEQLRNLYAGSDVLVVPSLPTRDFLEPWGLVVNEAFHQGVPVIATDAVGAAAGGLVQDGRTGLIIPHGDVVALRDAIERLRDDPTLRHTLGENAREAVAAYTYDAWADGMSRALAAC</sequence>
<accession>A0A9X3NJI4</accession>